<dbReference type="GO" id="GO:0003723">
    <property type="term" value="F:RNA binding"/>
    <property type="evidence" value="ECO:0007669"/>
    <property type="project" value="UniProtKB-KW"/>
</dbReference>
<name>A0A644W1X7_9ZZZZ</name>
<dbReference type="InterPro" id="IPR001678">
    <property type="entry name" value="MeTrfase_RsmB-F_NOP2_dom"/>
</dbReference>
<dbReference type="Pfam" id="PF13636">
    <property type="entry name" value="Methyltranf_PUA"/>
    <property type="match status" value="1"/>
</dbReference>
<dbReference type="InterPro" id="IPR029063">
    <property type="entry name" value="SAM-dependent_MTases_sf"/>
</dbReference>
<protein>
    <submittedName>
        <fullName evidence="7">Ribosomal RNA small subunit methyltransferase F</fullName>
        <ecNumber evidence="7">2.1.1.-</ecNumber>
    </submittedName>
</protein>
<reference evidence="7" key="1">
    <citation type="submission" date="2019-08" db="EMBL/GenBank/DDBJ databases">
        <authorList>
            <person name="Kucharzyk K."/>
            <person name="Murdoch R.W."/>
            <person name="Higgins S."/>
            <person name="Loffler F."/>
        </authorList>
    </citation>
    <scope>NUCLEOTIDE SEQUENCE</scope>
</reference>
<keyword evidence="4" id="KW-0949">S-adenosyl-L-methionine</keyword>
<keyword evidence="3 7" id="KW-0808">Transferase</keyword>
<dbReference type="Pfam" id="PF01189">
    <property type="entry name" value="Methyltr_RsmB-F"/>
    <property type="match status" value="1"/>
</dbReference>
<comment type="caution">
    <text evidence="7">The sequence shown here is derived from an EMBL/GenBank/DDBJ whole genome shotgun (WGS) entry which is preliminary data.</text>
</comment>
<evidence type="ECO:0000256" key="3">
    <source>
        <dbReference type="ARBA" id="ARBA00022679"/>
    </source>
</evidence>
<dbReference type="PANTHER" id="PTHR22807:SF30">
    <property type="entry name" value="28S RRNA (CYTOSINE(4447)-C(5))-METHYLTRANSFERASE-RELATED"/>
    <property type="match status" value="1"/>
</dbReference>
<evidence type="ECO:0000259" key="6">
    <source>
        <dbReference type="PROSITE" id="PS51686"/>
    </source>
</evidence>
<dbReference type="PANTHER" id="PTHR22807">
    <property type="entry name" value="NOP2 YEAST -RELATED NOL1/NOP2/FMU SUN DOMAIN-CONTAINING"/>
    <property type="match status" value="1"/>
</dbReference>
<dbReference type="Pfam" id="PF17125">
    <property type="entry name" value="Methyltr_RsmF_N"/>
    <property type="match status" value="1"/>
</dbReference>
<dbReference type="EMBL" id="VSSQ01000561">
    <property type="protein sequence ID" value="MPL97546.1"/>
    <property type="molecule type" value="Genomic_DNA"/>
</dbReference>
<dbReference type="PROSITE" id="PS51686">
    <property type="entry name" value="SAM_MT_RSMB_NOP"/>
    <property type="match status" value="1"/>
</dbReference>
<evidence type="ECO:0000256" key="2">
    <source>
        <dbReference type="ARBA" id="ARBA00022603"/>
    </source>
</evidence>
<dbReference type="CDD" id="cd02440">
    <property type="entry name" value="AdoMet_MTases"/>
    <property type="match status" value="1"/>
</dbReference>
<keyword evidence="1" id="KW-0963">Cytoplasm</keyword>
<evidence type="ECO:0000256" key="4">
    <source>
        <dbReference type="ARBA" id="ARBA00022691"/>
    </source>
</evidence>
<dbReference type="EC" id="2.1.1.-" evidence="7"/>
<dbReference type="InterPro" id="IPR023267">
    <property type="entry name" value="RCMT"/>
</dbReference>
<organism evidence="7">
    <name type="scientific">bioreactor metagenome</name>
    <dbReference type="NCBI Taxonomy" id="1076179"/>
    <lineage>
        <taxon>unclassified sequences</taxon>
        <taxon>metagenomes</taxon>
        <taxon>ecological metagenomes</taxon>
    </lineage>
</organism>
<keyword evidence="5" id="KW-0694">RNA-binding</keyword>
<proteinExistence type="predicted"/>
<feature type="domain" description="SAM-dependent MTase RsmB/NOP-type" evidence="6">
    <location>
        <begin position="1"/>
        <end position="286"/>
    </location>
</feature>
<sequence length="447" mass="50621">MLELPVKFVDRTKSLLGDEYPAFEEALNGIPPVSIRVNDKFTDYKPSDQIVPWCDSGFYLNERPLFTADPLLHAGVYYVQEASSMFLKQVCDVYMKNAERVLDLCAAPGGKSTLLSQALPSEALLVSNEIVRSRAMILAENVIKWGNPNVVVTNNTPEDFSKLPAFFDAIVVDAPCSGEGMFRKDPGSVAEWSLQNVQQCAIRQKSILKDVWQSLKDGGILVYSTCTYNKEENEDNVAWICEELGADCLTPDISDFDGIVVSEYGCRFYPHKIKGEGFFIAVLRKYNMGESINIGKSKKNKQQDKYVDRSDDFRIQVLFPNNFIIKEIENRIVAFQQKHLADVLDIDNKLNCLVNGIQLAEIKGKDFIPAHQLALSKIISKEAFLSVELELREAIAFLKRESIVMPENTPRGYVLVCYQEQALGWVKNLGNRSNNLYPQHWRIRMHL</sequence>
<gene>
    <name evidence="7" type="primary">rsmF_5</name>
    <name evidence="7" type="ORF">SDC9_43737</name>
</gene>
<accession>A0A644W1X7</accession>
<dbReference type="SUPFAM" id="SSF53335">
    <property type="entry name" value="S-adenosyl-L-methionine-dependent methyltransferases"/>
    <property type="match status" value="1"/>
</dbReference>
<dbReference type="Gene3D" id="2.30.130.60">
    <property type="match status" value="1"/>
</dbReference>
<dbReference type="GO" id="GO:0001510">
    <property type="term" value="P:RNA methylation"/>
    <property type="evidence" value="ECO:0007669"/>
    <property type="project" value="InterPro"/>
</dbReference>
<dbReference type="InterPro" id="IPR031341">
    <property type="entry name" value="Methyltr_RsmF_N"/>
</dbReference>
<evidence type="ECO:0000256" key="1">
    <source>
        <dbReference type="ARBA" id="ARBA00022490"/>
    </source>
</evidence>
<dbReference type="AlphaFoldDB" id="A0A644W1X7"/>
<evidence type="ECO:0000256" key="5">
    <source>
        <dbReference type="ARBA" id="ARBA00022884"/>
    </source>
</evidence>
<keyword evidence="2 7" id="KW-0489">Methyltransferase</keyword>
<dbReference type="InterPro" id="IPR027391">
    <property type="entry name" value="Nol1_Nop2_Fmu_2"/>
</dbReference>
<dbReference type="Gene3D" id="3.40.50.150">
    <property type="entry name" value="Vaccinia Virus protein VP39"/>
    <property type="match status" value="1"/>
</dbReference>
<dbReference type="InterPro" id="IPR049560">
    <property type="entry name" value="MeTrfase_RsmB-F_NOP2_cat"/>
</dbReference>
<evidence type="ECO:0000313" key="7">
    <source>
        <dbReference type="EMBL" id="MPL97546.1"/>
    </source>
</evidence>
<dbReference type="PRINTS" id="PR02008">
    <property type="entry name" value="RCMTFAMILY"/>
</dbReference>
<dbReference type="Gene3D" id="3.30.70.1170">
    <property type="entry name" value="Sun protein, domain 3"/>
    <property type="match status" value="1"/>
</dbReference>
<dbReference type="GO" id="GO:0008173">
    <property type="term" value="F:RNA methyltransferase activity"/>
    <property type="evidence" value="ECO:0007669"/>
    <property type="project" value="InterPro"/>
</dbReference>